<sequence length="131" mass="15154">MESRMMDAEDHSCQNNLRIRRVTETVSMAELPTYIHGLLKTLAPEAPPDMLLLDRVHQVPKPAFLAATVARDVLLRAHYYHIKEMILRNSKLGTDMLTEYTNVKIFTDMSVATMRRCCSFQPPLRHLRRTT</sequence>
<dbReference type="Proteomes" id="UP001295444">
    <property type="component" value="Chromosome 05"/>
</dbReference>
<dbReference type="EMBL" id="OW240916">
    <property type="protein sequence ID" value="CAH2294416.1"/>
    <property type="molecule type" value="Genomic_DNA"/>
</dbReference>
<organism evidence="1 2">
    <name type="scientific">Pelobates cultripes</name>
    <name type="common">Western spadefoot toad</name>
    <dbReference type="NCBI Taxonomy" id="61616"/>
    <lineage>
        <taxon>Eukaryota</taxon>
        <taxon>Metazoa</taxon>
        <taxon>Chordata</taxon>
        <taxon>Craniata</taxon>
        <taxon>Vertebrata</taxon>
        <taxon>Euteleostomi</taxon>
        <taxon>Amphibia</taxon>
        <taxon>Batrachia</taxon>
        <taxon>Anura</taxon>
        <taxon>Pelobatoidea</taxon>
        <taxon>Pelobatidae</taxon>
        <taxon>Pelobates</taxon>
    </lineage>
</organism>
<dbReference type="Gene3D" id="3.30.70.1820">
    <property type="entry name" value="L1 transposable element, RRM domain"/>
    <property type="match status" value="1"/>
</dbReference>
<name>A0AAD1S7W5_PELCU</name>
<evidence type="ECO:0000313" key="1">
    <source>
        <dbReference type="EMBL" id="CAH2294416.1"/>
    </source>
</evidence>
<keyword evidence="2" id="KW-1185">Reference proteome</keyword>
<accession>A0AAD1S7W5</accession>
<proteinExistence type="predicted"/>
<reference evidence="1" key="1">
    <citation type="submission" date="2022-03" db="EMBL/GenBank/DDBJ databases">
        <authorList>
            <person name="Alioto T."/>
            <person name="Alioto T."/>
            <person name="Gomez Garrido J."/>
        </authorList>
    </citation>
    <scope>NUCLEOTIDE SEQUENCE</scope>
</reference>
<protein>
    <submittedName>
        <fullName evidence="1">Uncharacterized protein</fullName>
    </submittedName>
</protein>
<evidence type="ECO:0000313" key="2">
    <source>
        <dbReference type="Proteomes" id="UP001295444"/>
    </source>
</evidence>
<dbReference type="AlphaFoldDB" id="A0AAD1S7W5"/>
<gene>
    <name evidence="1" type="ORF">PECUL_23A051152</name>
</gene>